<gene>
    <name evidence="2" type="ORF">SGCZBJ_03695</name>
</gene>
<dbReference type="Proteomes" id="UP000234479">
    <property type="component" value="Unassembled WGS sequence"/>
</dbReference>
<name>A0A2N5DPY6_9CAUL</name>
<dbReference type="AlphaFoldDB" id="A0A2N5DPY6"/>
<proteinExistence type="predicted"/>
<comment type="caution">
    <text evidence="2">The sequence shown here is derived from an EMBL/GenBank/DDBJ whole genome shotgun (WGS) entry which is preliminary data.</text>
</comment>
<feature type="signal peptide" evidence="1">
    <location>
        <begin position="1"/>
        <end position="20"/>
    </location>
</feature>
<reference evidence="2 3" key="1">
    <citation type="submission" date="2017-12" db="EMBL/GenBank/DDBJ databases">
        <title>The genome sequence of Caulobacter sp. 410.</title>
        <authorList>
            <person name="Gao J."/>
            <person name="Mao X."/>
            <person name="Sun J."/>
        </authorList>
    </citation>
    <scope>NUCLEOTIDE SEQUENCE [LARGE SCALE GENOMIC DNA]</scope>
    <source>
        <strain evidence="2 3">410</strain>
    </source>
</reference>
<keyword evidence="3" id="KW-1185">Reference proteome</keyword>
<evidence type="ECO:0000256" key="1">
    <source>
        <dbReference type="SAM" id="SignalP"/>
    </source>
</evidence>
<sequence>MTFLCAAALAAAIPAASATAAIFTPNPQNPVAFGGDLAIEQNGFTITCRVWLGGKVVAGGSQVEITDASFSEGDWRCGWLVTPTGLPGAVYPLSTYQVLFYGFSFNTILGSCSGSVVAIWTQPSGYGQALFNDTIIPGTPGNCTVYGVLHTAPTLTVF</sequence>
<dbReference type="EMBL" id="PJRS01000010">
    <property type="protein sequence ID" value="PLR28121.1"/>
    <property type="molecule type" value="Genomic_DNA"/>
</dbReference>
<evidence type="ECO:0000313" key="3">
    <source>
        <dbReference type="Proteomes" id="UP000234479"/>
    </source>
</evidence>
<keyword evidence="1" id="KW-0732">Signal</keyword>
<organism evidence="2 3">
    <name type="scientific">Caulobacter zeae</name>
    <dbReference type="NCBI Taxonomy" id="2055137"/>
    <lineage>
        <taxon>Bacteria</taxon>
        <taxon>Pseudomonadati</taxon>
        <taxon>Pseudomonadota</taxon>
        <taxon>Alphaproteobacteria</taxon>
        <taxon>Caulobacterales</taxon>
        <taxon>Caulobacteraceae</taxon>
        <taxon>Caulobacter</taxon>
    </lineage>
</organism>
<evidence type="ECO:0000313" key="2">
    <source>
        <dbReference type="EMBL" id="PLR28121.1"/>
    </source>
</evidence>
<protein>
    <submittedName>
        <fullName evidence="2">Protein activator of alkane oxidation PraB</fullName>
    </submittedName>
</protein>
<accession>A0A2N5DPY6</accession>
<feature type="chain" id="PRO_5014685095" evidence="1">
    <location>
        <begin position="21"/>
        <end position="158"/>
    </location>
</feature>